<name>A0A9D4CVG7_DREPO</name>
<protein>
    <submittedName>
        <fullName evidence="1">Uncharacterized protein</fullName>
    </submittedName>
</protein>
<reference evidence="1" key="2">
    <citation type="submission" date="2020-11" db="EMBL/GenBank/DDBJ databases">
        <authorList>
            <person name="McCartney M.A."/>
            <person name="Auch B."/>
            <person name="Kono T."/>
            <person name="Mallez S."/>
            <person name="Becker A."/>
            <person name="Gohl D.M."/>
            <person name="Silverstein K.A.T."/>
            <person name="Koren S."/>
            <person name="Bechman K.B."/>
            <person name="Herman A."/>
            <person name="Abrahante J.E."/>
            <person name="Garbe J."/>
        </authorList>
    </citation>
    <scope>NUCLEOTIDE SEQUENCE</scope>
    <source>
        <strain evidence="1">Duluth1</strain>
        <tissue evidence="1">Whole animal</tissue>
    </source>
</reference>
<keyword evidence="2" id="KW-1185">Reference proteome</keyword>
<gene>
    <name evidence="1" type="ORF">DPMN_039555</name>
</gene>
<evidence type="ECO:0000313" key="1">
    <source>
        <dbReference type="EMBL" id="KAH3733130.1"/>
    </source>
</evidence>
<evidence type="ECO:0000313" key="2">
    <source>
        <dbReference type="Proteomes" id="UP000828390"/>
    </source>
</evidence>
<accession>A0A9D4CVG7</accession>
<organism evidence="1 2">
    <name type="scientific">Dreissena polymorpha</name>
    <name type="common">Zebra mussel</name>
    <name type="synonym">Mytilus polymorpha</name>
    <dbReference type="NCBI Taxonomy" id="45954"/>
    <lineage>
        <taxon>Eukaryota</taxon>
        <taxon>Metazoa</taxon>
        <taxon>Spiralia</taxon>
        <taxon>Lophotrochozoa</taxon>
        <taxon>Mollusca</taxon>
        <taxon>Bivalvia</taxon>
        <taxon>Autobranchia</taxon>
        <taxon>Heteroconchia</taxon>
        <taxon>Euheterodonta</taxon>
        <taxon>Imparidentia</taxon>
        <taxon>Neoheterodontei</taxon>
        <taxon>Myida</taxon>
        <taxon>Dreissenoidea</taxon>
        <taxon>Dreissenidae</taxon>
        <taxon>Dreissena</taxon>
    </lineage>
</organism>
<proteinExistence type="predicted"/>
<sequence>MFSVHKDTVRAPSRIASLLSKKHNAAWNNVTDLSGDNVIDLSCENVTDLSSENVTDLSGDNVIDLSSENVTDLSLENNVTILFGENVNDLSGNNVAYEKDRNVISSGATATNVSRMLFMTKTKPRCSGASYDTSAAERYWLRDHVTYL</sequence>
<comment type="caution">
    <text evidence="1">The sequence shown here is derived from an EMBL/GenBank/DDBJ whole genome shotgun (WGS) entry which is preliminary data.</text>
</comment>
<dbReference type="AlphaFoldDB" id="A0A9D4CVG7"/>
<dbReference type="Proteomes" id="UP000828390">
    <property type="component" value="Unassembled WGS sequence"/>
</dbReference>
<dbReference type="EMBL" id="JAIWYP010000011">
    <property type="protein sequence ID" value="KAH3733130.1"/>
    <property type="molecule type" value="Genomic_DNA"/>
</dbReference>
<reference evidence="1" key="1">
    <citation type="journal article" date="2019" name="bioRxiv">
        <title>The Genome of the Zebra Mussel, Dreissena polymorpha: A Resource for Invasive Species Research.</title>
        <authorList>
            <person name="McCartney M.A."/>
            <person name="Auch B."/>
            <person name="Kono T."/>
            <person name="Mallez S."/>
            <person name="Zhang Y."/>
            <person name="Obille A."/>
            <person name="Becker A."/>
            <person name="Abrahante J.E."/>
            <person name="Garbe J."/>
            <person name="Badalamenti J.P."/>
            <person name="Herman A."/>
            <person name="Mangelson H."/>
            <person name="Liachko I."/>
            <person name="Sullivan S."/>
            <person name="Sone E.D."/>
            <person name="Koren S."/>
            <person name="Silverstein K.A.T."/>
            <person name="Beckman K.B."/>
            <person name="Gohl D.M."/>
        </authorList>
    </citation>
    <scope>NUCLEOTIDE SEQUENCE</scope>
    <source>
        <strain evidence="1">Duluth1</strain>
        <tissue evidence="1">Whole animal</tissue>
    </source>
</reference>